<comment type="caution">
    <text evidence="13">The sequence shown here is derived from an EMBL/GenBank/DDBJ whole genome shotgun (WGS) entry which is preliminary data.</text>
</comment>
<evidence type="ECO:0000313" key="14">
    <source>
        <dbReference type="Proteomes" id="UP000784294"/>
    </source>
</evidence>
<proteinExistence type="inferred from homology"/>
<sequence length="313" mass="35670">MALTCFISCSVSIFTILGVAINRWVCIARPSLYNRLFTRTRTIACLAATWLLAAGLDLPNLVGWGNHIYDRKTLLCLWNRLEDLRINILLFIVIIVTPTTATAVFYALILKHVNESSRRLKSHTQSSTGMNCGQRIYRRLRLKLFRSEALEESASMTKYWANEEGRSEQASLTHFEMNTNQENMQEGIPQKEESNSGANVLLLQRQSNQRRNQIRLALTMFIIYATFVTCWSVYSICTVFDLFDTFPMELHAFGLTLGHFNSCLNPWLYGLLNKGFRKAYQKILSNLLRRDKGSNTNSSSRLMNAPKSSLASG</sequence>
<keyword evidence="2" id="KW-1003">Cell membrane</keyword>
<keyword evidence="4 11" id="KW-1133">Transmembrane helix</keyword>
<feature type="transmembrane region" description="Helical" evidence="11">
    <location>
        <begin position="250"/>
        <end position="272"/>
    </location>
</feature>
<dbReference type="Gene3D" id="1.20.1070.10">
    <property type="entry name" value="Rhodopsin 7-helix transmembrane proteins"/>
    <property type="match status" value="1"/>
</dbReference>
<organism evidence="13 14">
    <name type="scientific">Protopolystoma xenopodis</name>
    <dbReference type="NCBI Taxonomy" id="117903"/>
    <lineage>
        <taxon>Eukaryota</taxon>
        <taxon>Metazoa</taxon>
        <taxon>Spiralia</taxon>
        <taxon>Lophotrochozoa</taxon>
        <taxon>Platyhelminthes</taxon>
        <taxon>Monogenea</taxon>
        <taxon>Polyopisthocotylea</taxon>
        <taxon>Polystomatidea</taxon>
        <taxon>Polystomatidae</taxon>
        <taxon>Protopolystoma</taxon>
    </lineage>
</organism>
<evidence type="ECO:0000256" key="11">
    <source>
        <dbReference type="SAM" id="Phobius"/>
    </source>
</evidence>
<accession>A0A3S5FFM8</accession>
<keyword evidence="5 9" id="KW-0297">G-protein coupled receptor</keyword>
<feature type="transmembrane region" description="Helical" evidence="11">
    <location>
        <begin position="6"/>
        <end position="25"/>
    </location>
</feature>
<dbReference type="PANTHER" id="PTHR24228">
    <property type="entry name" value="B2 BRADYKININ RECEPTOR/ANGIOTENSIN II RECEPTOR"/>
    <property type="match status" value="1"/>
</dbReference>
<dbReference type="InterPro" id="IPR017452">
    <property type="entry name" value="GPCR_Rhodpsn_7TM"/>
</dbReference>
<dbReference type="PROSITE" id="PS50262">
    <property type="entry name" value="G_PROTEIN_RECEP_F1_2"/>
    <property type="match status" value="1"/>
</dbReference>
<evidence type="ECO:0000256" key="2">
    <source>
        <dbReference type="ARBA" id="ARBA00022475"/>
    </source>
</evidence>
<comment type="subcellular location">
    <subcellularLocation>
        <location evidence="1">Cell membrane</location>
        <topology evidence="1">Multi-pass membrane protein</topology>
    </subcellularLocation>
</comment>
<evidence type="ECO:0000256" key="5">
    <source>
        <dbReference type="ARBA" id="ARBA00023040"/>
    </source>
</evidence>
<feature type="domain" description="G-protein coupled receptors family 1 profile" evidence="12">
    <location>
        <begin position="1"/>
        <end position="269"/>
    </location>
</feature>
<dbReference type="GO" id="GO:0005886">
    <property type="term" value="C:plasma membrane"/>
    <property type="evidence" value="ECO:0007669"/>
    <property type="project" value="UniProtKB-SubCell"/>
</dbReference>
<feature type="transmembrane region" description="Helical" evidence="11">
    <location>
        <begin position="214"/>
        <end position="234"/>
    </location>
</feature>
<comment type="similarity">
    <text evidence="9">Belongs to the G-protein coupled receptor 1 family.</text>
</comment>
<dbReference type="PANTHER" id="PTHR24228:SF75">
    <property type="entry name" value="G-PROTEIN COUPLED RECEPTORS FAMILY 1 PROFILE DOMAIN-CONTAINING PROTEIN"/>
    <property type="match status" value="1"/>
</dbReference>
<dbReference type="AlphaFoldDB" id="A0A3S5FFM8"/>
<keyword evidence="6 11" id="KW-0472">Membrane</keyword>
<evidence type="ECO:0000256" key="3">
    <source>
        <dbReference type="ARBA" id="ARBA00022692"/>
    </source>
</evidence>
<dbReference type="CDD" id="cd00637">
    <property type="entry name" value="7tm_classA_rhodopsin-like"/>
    <property type="match status" value="1"/>
</dbReference>
<name>A0A3S5FFM8_9PLAT</name>
<dbReference type="InterPro" id="IPR000276">
    <property type="entry name" value="GPCR_Rhodpsn"/>
</dbReference>
<keyword evidence="7 9" id="KW-0675">Receptor</keyword>
<dbReference type="Proteomes" id="UP000784294">
    <property type="component" value="Unassembled WGS sequence"/>
</dbReference>
<evidence type="ECO:0000256" key="6">
    <source>
        <dbReference type="ARBA" id="ARBA00023136"/>
    </source>
</evidence>
<dbReference type="Pfam" id="PF00001">
    <property type="entry name" value="7tm_1"/>
    <property type="match status" value="1"/>
</dbReference>
<keyword evidence="14" id="KW-1185">Reference proteome</keyword>
<protein>
    <recommendedName>
        <fullName evidence="12">G-protein coupled receptors family 1 profile domain-containing protein</fullName>
    </recommendedName>
</protein>
<reference evidence="13" key="1">
    <citation type="submission" date="2018-11" db="EMBL/GenBank/DDBJ databases">
        <authorList>
            <consortium name="Pathogen Informatics"/>
        </authorList>
    </citation>
    <scope>NUCLEOTIDE SEQUENCE</scope>
</reference>
<dbReference type="EMBL" id="CAAALY010244655">
    <property type="protein sequence ID" value="VEL32782.1"/>
    <property type="molecule type" value="Genomic_DNA"/>
</dbReference>
<dbReference type="OrthoDB" id="10044919at2759"/>
<evidence type="ECO:0000256" key="9">
    <source>
        <dbReference type="RuleBase" id="RU000688"/>
    </source>
</evidence>
<evidence type="ECO:0000256" key="10">
    <source>
        <dbReference type="SAM" id="MobiDB-lite"/>
    </source>
</evidence>
<evidence type="ECO:0000256" key="4">
    <source>
        <dbReference type="ARBA" id="ARBA00022989"/>
    </source>
</evidence>
<evidence type="ECO:0000259" key="12">
    <source>
        <dbReference type="PROSITE" id="PS50262"/>
    </source>
</evidence>
<dbReference type="GO" id="GO:0004930">
    <property type="term" value="F:G protein-coupled receptor activity"/>
    <property type="evidence" value="ECO:0007669"/>
    <property type="project" value="UniProtKB-KW"/>
</dbReference>
<evidence type="ECO:0000256" key="7">
    <source>
        <dbReference type="ARBA" id="ARBA00023170"/>
    </source>
</evidence>
<evidence type="ECO:0000313" key="13">
    <source>
        <dbReference type="EMBL" id="VEL32782.1"/>
    </source>
</evidence>
<feature type="transmembrane region" description="Helical" evidence="11">
    <location>
        <begin position="84"/>
        <end position="109"/>
    </location>
</feature>
<dbReference type="PRINTS" id="PR00237">
    <property type="entry name" value="GPCRRHODOPSN"/>
</dbReference>
<dbReference type="SUPFAM" id="SSF81321">
    <property type="entry name" value="Family A G protein-coupled receptor-like"/>
    <property type="match status" value="1"/>
</dbReference>
<feature type="transmembrane region" description="Helical" evidence="11">
    <location>
        <begin position="45"/>
        <end position="64"/>
    </location>
</feature>
<dbReference type="PROSITE" id="PS00237">
    <property type="entry name" value="G_PROTEIN_RECEP_F1_1"/>
    <property type="match status" value="1"/>
</dbReference>
<gene>
    <name evidence="13" type="ORF">PXEA_LOCUS26222</name>
</gene>
<evidence type="ECO:0000256" key="8">
    <source>
        <dbReference type="ARBA" id="ARBA00023224"/>
    </source>
</evidence>
<feature type="region of interest" description="Disordered" evidence="10">
    <location>
        <begin position="294"/>
        <end position="313"/>
    </location>
</feature>
<keyword evidence="3 9" id="KW-0812">Transmembrane</keyword>
<keyword evidence="8 9" id="KW-0807">Transducer</keyword>
<evidence type="ECO:0000256" key="1">
    <source>
        <dbReference type="ARBA" id="ARBA00004651"/>
    </source>
</evidence>